<dbReference type="AlphaFoldDB" id="A0A0F8YBW7"/>
<protein>
    <submittedName>
        <fullName evidence="1">Uncharacterized protein</fullName>
    </submittedName>
</protein>
<name>A0A0F8YBW7_9ZZZZ</name>
<evidence type="ECO:0000313" key="1">
    <source>
        <dbReference type="EMBL" id="KKK71180.1"/>
    </source>
</evidence>
<accession>A0A0F8YBW7</accession>
<feature type="non-terminal residue" evidence="1">
    <location>
        <position position="1"/>
    </location>
</feature>
<reference evidence="1" key="1">
    <citation type="journal article" date="2015" name="Nature">
        <title>Complex archaea that bridge the gap between prokaryotes and eukaryotes.</title>
        <authorList>
            <person name="Spang A."/>
            <person name="Saw J.H."/>
            <person name="Jorgensen S.L."/>
            <person name="Zaremba-Niedzwiedzka K."/>
            <person name="Martijn J."/>
            <person name="Lind A.E."/>
            <person name="van Eijk R."/>
            <person name="Schleper C."/>
            <person name="Guy L."/>
            <person name="Ettema T.J."/>
        </authorList>
    </citation>
    <scope>NUCLEOTIDE SEQUENCE</scope>
</reference>
<comment type="caution">
    <text evidence="1">The sequence shown here is derived from an EMBL/GenBank/DDBJ whole genome shotgun (WGS) entry which is preliminary data.</text>
</comment>
<proteinExistence type="predicted"/>
<sequence length="215" mass="22456">SNTIKCRIGTTTEYLVLSEYEDTLSIGLTGAKKTLVTDVPEVAIWSTSALAGGTQDIVKIDYTHTAASTTGYVKGIRCTMTSNVKTGGSFNAIKGIIDYQTSGAAHGDAACLSSELIPPNSSLSRGSLTCVEAQVVPGASASWGSAGPLSFMRCKLSGTATEWNTRGYFIDFQGLAEGSNKMIDSDGGDLASTGGIRCLMGTTPIWLLYTTTIPQ</sequence>
<dbReference type="EMBL" id="LAZR01057849">
    <property type="protein sequence ID" value="KKK71180.1"/>
    <property type="molecule type" value="Genomic_DNA"/>
</dbReference>
<gene>
    <name evidence="1" type="ORF">LCGC14_2916490</name>
</gene>
<organism evidence="1">
    <name type="scientific">marine sediment metagenome</name>
    <dbReference type="NCBI Taxonomy" id="412755"/>
    <lineage>
        <taxon>unclassified sequences</taxon>
        <taxon>metagenomes</taxon>
        <taxon>ecological metagenomes</taxon>
    </lineage>
</organism>